<gene>
    <name evidence="4" type="ORF">UFOPK2334_00057</name>
</gene>
<keyword evidence="3" id="KW-1133">Transmembrane helix</keyword>
<comment type="similarity">
    <text evidence="1">Belongs to the peptidase S13 family.</text>
</comment>
<keyword evidence="3" id="KW-0472">Membrane</keyword>
<organism evidence="4">
    <name type="scientific">freshwater metagenome</name>
    <dbReference type="NCBI Taxonomy" id="449393"/>
    <lineage>
        <taxon>unclassified sequences</taxon>
        <taxon>metagenomes</taxon>
        <taxon>ecological metagenomes</taxon>
    </lineage>
</organism>
<dbReference type="PANTHER" id="PTHR30023">
    <property type="entry name" value="D-ALANYL-D-ALANINE CARBOXYPEPTIDASE"/>
    <property type="match status" value="1"/>
</dbReference>
<evidence type="ECO:0000256" key="1">
    <source>
        <dbReference type="ARBA" id="ARBA00006096"/>
    </source>
</evidence>
<dbReference type="GO" id="GO:0004185">
    <property type="term" value="F:serine-type carboxypeptidase activity"/>
    <property type="evidence" value="ECO:0007669"/>
    <property type="project" value="InterPro"/>
</dbReference>
<name>A0A6J6LR44_9ZZZZ</name>
<dbReference type="Pfam" id="PF02113">
    <property type="entry name" value="Peptidase_S13"/>
    <property type="match status" value="2"/>
</dbReference>
<protein>
    <submittedName>
        <fullName evidence="4">Unannotated protein</fullName>
    </submittedName>
</protein>
<dbReference type="SUPFAM" id="SSF56601">
    <property type="entry name" value="beta-lactamase/transpeptidase-like"/>
    <property type="match status" value="1"/>
</dbReference>
<dbReference type="GO" id="GO:0006508">
    <property type="term" value="P:proteolysis"/>
    <property type="evidence" value="ECO:0007669"/>
    <property type="project" value="InterPro"/>
</dbReference>
<feature type="transmembrane region" description="Helical" evidence="3">
    <location>
        <begin position="29"/>
        <end position="50"/>
    </location>
</feature>
<accession>A0A6J6LR44</accession>
<sequence length="483" mass="51156">MVISIDTRYTQVSRANRNMRPGRALGNPLRVLGVVAFVGSIGLGALYLVLDRTSSRVTHQIDTSVTVTPRVSLLSARRAPNTLSVITRTGKIVRSFSSVSSNVPTNSCAAVDWMGLRLGSINSEKVFIPASSTKLVTAAVALEKLKPTYTFTTSVNGLMDAAGVVTDLFFVGGGDPVLVRNEYVASEKYPTTSGTSLETLADSIVAAGLKQITGSIVGVDTRYDDKRFVDVWPQSFHFTEAGPLGALFVDDGVVLGQPLKPDDPALAAATELQNLLIARGVMVASVPRRDAMQSDVPVIASVQSAPLTNIIQEMLVNSDNNTAELLLKEIGFATKGTGSTAVGLEAVAEQLAQWNANTNIQLFDGSGLAAEDRISCDVFMILLNKFSSSFPDLLAVASQSGTIRDVFGGTAVEGKLRGKTGTLNGVKALVGYLPIPNSEPVLFSLLMNKSGIDNQNSYRPIWYALAESIGKASATPSVEQLTP</sequence>
<keyword evidence="3" id="KW-0812">Transmembrane</keyword>
<dbReference type="Gene3D" id="3.40.710.10">
    <property type="entry name" value="DD-peptidase/beta-lactamase superfamily"/>
    <property type="match status" value="1"/>
</dbReference>
<dbReference type="PRINTS" id="PR00922">
    <property type="entry name" value="DADACBPTASE3"/>
</dbReference>
<dbReference type="NCBIfam" id="TIGR00666">
    <property type="entry name" value="PBP4"/>
    <property type="match status" value="1"/>
</dbReference>
<dbReference type="InterPro" id="IPR000667">
    <property type="entry name" value="Peptidase_S13"/>
</dbReference>
<evidence type="ECO:0000256" key="3">
    <source>
        <dbReference type="SAM" id="Phobius"/>
    </source>
</evidence>
<dbReference type="EMBL" id="CAEZXA010000002">
    <property type="protein sequence ID" value="CAB4662905.1"/>
    <property type="molecule type" value="Genomic_DNA"/>
</dbReference>
<dbReference type="GO" id="GO:0000270">
    <property type="term" value="P:peptidoglycan metabolic process"/>
    <property type="evidence" value="ECO:0007669"/>
    <property type="project" value="TreeGrafter"/>
</dbReference>
<dbReference type="Gene3D" id="3.50.80.20">
    <property type="entry name" value="D-Ala-D-Ala carboxypeptidase C, peptidase S13"/>
    <property type="match status" value="1"/>
</dbReference>
<evidence type="ECO:0000313" key="4">
    <source>
        <dbReference type="EMBL" id="CAB4662905.1"/>
    </source>
</evidence>
<evidence type="ECO:0000256" key="2">
    <source>
        <dbReference type="ARBA" id="ARBA00022801"/>
    </source>
</evidence>
<dbReference type="AlphaFoldDB" id="A0A6J6LR44"/>
<dbReference type="InterPro" id="IPR012338">
    <property type="entry name" value="Beta-lactam/transpept-like"/>
</dbReference>
<keyword evidence="2" id="KW-0378">Hydrolase</keyword>
<dbReference type="PANTHER" id="PTHR30023:SF0">
    <property type="entry name" value="PENICILLIN-SENSITIVE CARBOXYPEPTIDASE A"/>
    <property type="match status" value="1"/>
</dbReference>
<proteinExistence type="inferred from homology"/>
<reference evidence="4" key="1">
    <citation type="submission" date="2020-05" db="EMBL/GenBank/DDBJ databases">
        <authorList>
            <person name="Chiriac C."/>
            <person name="Salcher M."/>
            <person name="Ghai R."/>
            <person name="Kavagutti S V."/>
        </authorList>
    </citation>
    <scope>NUCLEOTIDE SEQUENCE</scope>
</reference>